<reference evidence="2 3" key="1">
    <citation type="submission" date="2020-08" db="EMBL/GenBank/DDBJ databases">
        <title>Genomic Encyclopedia of Type Strains, Phase IV (KMG-V): Genome sequencing to study the core and pangenomes of soil and plant-associated prokaryotes.</title>
        <authorList>
            <person name="Whitman W."/>
        </authorList>
    </citation>
    <scope>NUCLEOTIDE SEQUENCE [LARGE SCALE GENOMIC DNA]</scope>
    <source>
        <strain evidence="2 3">SEMIA 4089</strain>
    </source>
</reference>
<accession>A0A7W6R0E2</accession>
<protein>
    <submittedName>
        <fullName evidence="2">Uncharacterized protein</fullName>
    </submittedName>
</protein>
<organism evidence="2 3">
    <name type="scientific">Rhizobium esperanzae</name>
    <dbReference type="NCBI Taxonomy" id="1967781"/>
    <lineage>
        <taxon>Bacteria</taxon>
        <taxon>Pseudomonadati</taxon>
        <taxon>Pseudomonadota</taxon>
        <taxon>Alphaproteobacteria</taxon>
        <taxon>Hyphomicrobiales</taxon>
        <taxon>Rhizobiaceae</taxon>
        <taxon>Rhizobium/Agrobacterium group</taxon>
        <taxon>Rhizobium</taxon>
    </lineage>
</organism>
<proteinExistence type="predicted"/>
<gene>
    <name evidence="2" type="ORF">GGD57_001024</name>
</gene>
<sequence>MNVSEIKLSHEFSSFGENKHQHSSEDSMIYYDLSGEEIKFARQMKTPVASRSAIRAAHMRHVRSLAAGYPMLANNQAVYTHLRQTIAIELSSDRAPISPRGTSGLRRVAYEERGRKLRPCDRPSVAGKS</sequence>
<dbReference type="Proteomes" id="UP000540909">
    <property type="component" value="Unassembled WGS sequence"/>
</dbReference>
<feature type="compositionally biased region" description="Basic and acidic residues" evidence="1">
    <location>
        <begin position="108"/>
        <end position="121"/>
    </location>
</feature>
<evidence type="ECO:0000313" key="2">
    <source>
        <dbReference type="EMBL" id="MBB4234468.1"/>
    </source>
</evidence>
<evidence type="ECO:0000313" key="3">
    <source>
        <dbReference type="Proteomes" id="UP000540909"/>
    </source>
</evidence>
<dbReference type="RefSeq" id="WP_184467476.1">
    <property type="nucleotide sequence ID" value="NZ_JACIFY010000003.1"/>
</dbReference>
<dbReference type="EMBL" id="JACIFY010000003">
    <property type="protein sequence ID" value="MBB4234468.1"/>
    <property type="molecule type" value="Genomic_DNA"/>
</dbReference>
<feature type="region of interest" description="Disordered" evidence="1">
    <location>
        <begin position="94"/>
        <end position="129"/>
    </location>
</feature>
<name>A0A7W6R0E2_9HYPH</name>
<comment type="caution">
    <text evidence="2">The sequence shown here is derived from an EMBL/GenBank/DDBJ whole genome shotgun (WGS) entry which is preliminary data.</text>
</comment>
<evidence type="ECO:0000256" key="1">
    <source>
        <dbReference type="SAM" id="MobiDB-lite"/>
    </source>
</evidence>
<dbReference type="AlphaFoldDB" id="A0A7W6R0E2"/>